<dbReference type="EMBL" id="RJJR01000008">
    <property type="protein sequence ID" value="RNI36264.1"/>
    <property type="molecule type" value="Genomic_DNA"/>
</dbReference>
<evidence type="ECO:0000313" key="2">
    <source>
        <dbReference type="Proteomes" id="UP000267223"/>
    </source>
</evidence>
<dbReference type="Proteomes" id="UP000267223">
    <property type="component" value="Unassembled WGS sequence"/>
</dbReference>
<evidence type="ECO:0000313" key="1">
    <source>
        <dbReference type="EMBL" id="RNI36264.1"/>
    </source>
</evidence>
<dbReference type="AlphaFoldDB" id="A0A3M9NEQ3"/>
<protein>
    <submittedName>
        <fullName evidence="1">Uncharacterized protein</fullName>
    </submittedName>
</protein>
<reference evidence="1 2" key="1">
    <citation type="submission" date="2018-11" db="EMBL/GenBank/DDBJ databases">
        <title>Draft genome sequence of Ferruginibacter sp. BO-59.</title>
        <authorList>
            <person name="Im W.T."/>
        </authorList>
    </citation>
    <scope>NUCLEOTIDE SEQUENCE [LARGE SCALE GENOMIC DNA]</scope>
    <source>
        <strain evidence="1 2">BO-59</strain>
    </source>
</reference>
<gene>
    <name evidence="1" type="ORF">EFY79_11340</name>
</gene>
<accession>A0A3M9NEQ3</accession>
<keyword evidence="2" id="KW-1185">Reference proteome</keyword>
<proteinExistence type="predicted"/>
<organism evidence="1 2">
    <name type="scientific">Hanamia caeni</name>
    <dbReference type="NCBI Taxonomy" id="2294116"/>
    <lineage>
        <taxon>Bacteria</taxon>
        <taxon>Pseudomonadati</taxon>
        <taxon>Bacteroidota</taxon>
        <taxon>Chitinophagia</taxon>
        <taxon>Chitinophagales</taxon>
        <taxon>Chitinophagaceae</taxon>
        <taxon>Hanamia</taxon>
    </lineage>
</organism>
<comment type="caution">
    <text evidence="1">The sequence shown here is derived from an EMBL/GenBank/DDBJ whole genome shotgun (WGS) entry which is preliminary data.</text>
</comment>
<name>A0A3M9NEQ3_9BACT</name>
<sequence length="61" mass="7307">MKNYFKQSNILSVKQSLCRNFILPLKFDEFFGNTLYEPFLFLIHSLLDLRPVFCTKCKKNN</sequence>